<protein>
    <recommendedName>
        <fullName evidence="7">DNA 3'-5' helicase</fullName>
        <ecNumber evidence="7">5.6.2.4</ecNumber>
    </recommendedName>
</protein>
<geneLocation type="plasmid" evidence="11">
    <name>pQBR55</name>
</geneLocation>
<keyword evidence="1" id="KW-0547">Nucleotide-binding</keyword>
<dbReference type="AlphaFoldDB" id="A0A0G4E586"/>
<dbReference type="InterPro" id="IPR014016">
    <property type="entry name" value="UvrD-like_ATP-bd"/>
</dbReference>
<dbReference type="GO" id="GO:0003677">
    <property type="term" value="F:DNA binding"/>
    <property type="evidence" value="ECO:0007669"/>
    <property type="project" value="InterPro"/>
</dbReference>
<dbReference type="GO" id="GO:0043138">
    <property type="term" value="F:3'-5' DNA helicase activity"/>
    <property type="evidence" value="ECO:0007669"/>
    <property type="project" value="UniProtKB-EC"/>
</dbReference>
<sequence length="498" mass="56564">MKKQITLTQEQAAIKEYRGRRLRIRAFAGAAKTTTLAEYAAANPSERILYVAYNRAIRDEAASKFPKGVDCKTAHQLAYHSIGRSYSGKLTQNLRLTDIANAVDTRNWTAVKDIQETLTNYLNSADLDIGEQHFNRVEAGTELSGKKAQYRSSVVAGASMLWQRMIDLDDKDVKVTHDCYLKLWQTSQPELSRRYTTILVDEGQDLNACLIDVIFRQKAKVIICGDSHQQIYRFRGAVNALDHSAMDGVEEMYLTSSFRFGPAVAHTANIILSYKGEELEIIGAGPATKVTRKLPDDIDHHAVLHRTVMGVIENALMLAAQGHKIFWVGGLEAYKFSELEDLYRFSKGENSEVRRRQLLEEYRDFQEYRVIADESNDREMERSVKLIDTYDDLLERLAELRQCSVKEEFDATVTLTTAHKAKGLEWDAVKLYEDFADPLDPKMEPEERDDELNLLYVAITRAMQILALNTVVIGLMASFVEKRNRQIEHPSQALATNP</sequence>
<feature type="domain" description="UvrD-like helicase ATP-binding" evidence="9">
    <location>
        <begin position="10"/>
        <end position="239"/>
    </location>
</feature>
<dbReference type="SUPFAM" id="SSF52540">
    <property type="entry name" value="P-loop containing nucleoside triphosphate hydrolases"/>
    <property type="match status" value="1"/>
</dbReference>
<reference evidence="11" key="1">
    <citation type="submission" date="2014-12" db="EMBL/GenBank/DDBJ databases">
        <authorList>
            <person name="Hall J."/>
        </authorList>
    </citation>
    <scope>NUCLEOTIDE SEQUENCE [LARGE SCALE GENOMIC DNA]</scope>
    <source>
        <strain evidence="11">SBW25</strain>
        <plasmid evidence="11">pQBR55</plasmid>
    </source>
</reference>
<dbReference type="PANTHER" id="PTHR11070">
    <property type="entry name" value="UVRD / RECB / PCRA DNA HELICASE FAMILY MEMBER"/>
    <property type="match status" value="1"/>
</dbReference>
<dbReference type="InterPro" id="IPR000212">
    <property type="entry name" value="DNA_helicase_UvrD/REP"/>
</dbReference>
<dbReference type="GO" id="GO:0005524">
    <property type="term" value="F:ATP binding"/>
    <property type="evidence" value="ECO:0007669"/>
    <property type="project" value="UniProtKB-KW"/>
</dbReference>
<dbReference type="GO" id="GO:0016887">
    <property type="term" value="F:ATP hydrolysis activity"/>
    <property type="evidence" value="ECO:0007669"/>
    <property type="project" value="RHEA"/>
</dbReference>
<dbReference type="Pfam" id="PF00580">
    <property type="entry name" value="UvrD-helicase"/>
    <property type="match status" value="1"/>
</dbReference>
<evidence type="ECO:0000313" key="11">
    <source>
        <dbReference type="EMBL" id="CEK42396.1"/>
    </source>
</evidence>
<dbReference type="Gene3D" id="3.40.50.300">
    <property type="entry name" value="P-loop containing nucleotide triphosphate hydrolases"/>
    <property type="match status" value="2"/>
</dbReference>
<proteinExistence type="predicted"/>
<evidence type="ECO:0000256" key="5">
    <source>
        <dbReference type="ARBA" id="ARBA00023235"/>
    </source>
</evidence>
<keyword evidence="4" id="KW-0067">ATP-binding</keyword>
<keyword evidence="11" id="KW-0614">Plasmid</keyword>
<evidence type="ECO:0000256" key="7">
    <source>
        <dbReference type="ARBA" id="ARBA00034808"/>
    </source>
</evidence>
<evidence type="ECO:0000256" key="3">
    <source>
        <dbReference type="ARBA" id="ARBA00022806"/>
    </source>
</evidence>
<dbReference type="GO" id="GO:0031297">
    <property type="term" value="P:replication fork processing"/>
    <property type="evidence" value="ECO:0007669"/>
    <property type="project" value="TreeGrafter"/>
</dbReference>
<dbReference type="Pfam" id="PF13361">
    <property type="entry name" value="UvrD_C"/>
    <property type="match status" value="1"/>
</dbReference>
<evidence type="ECO:0000256" key="8">
    <source>
        <dbReference type="ARBA" id="ARBA00048988"/>
    </source>
</evidence>
<evidence type="ECO:0000259" key="10">
    <source>
        <dbReference type="Pfam" id="PF13361"/>
    </source>
</evidence>
<dbReference type="PANTHER" id="PTHR11070:SF30">
    <property type="entry name" value="F-BOX DNA HELICASE 1"/>
    <property type="match status" value="1"/>
</dbReference>
<dbReference type="EMBL" id="LN713927">
    <property type="protein sequence ID" value="CEK42396.1"/>
    <property type="molecule type" value="Genomic_DNA"/>
</dbReference>
<dbReference type="GO" id="GO:0000724">
    <property type="term" value="P:double-strand break repair via homologous recombination"/>
    <property type="evidence" value="ECO:0007669"/>
    <property type="project" value="TreeGrafter"/>
</dbReference>
<evidence type="ECO:0000256" key="4">
    <source>
        <dbReference type="ARBA" id="ARBA00022840"/>
    </source>
</evidence>
<evidence type="ECO:0000256" key="2">
    <source>
        <dbReference type="ARBA" id="ARBA00022801"/>
    </source>
</evidence>
<reference evidence="11" key="2">
    <citation type="submission" date="2015-06" db="EMBL/GenBank/DDBJ databases">
        <title>Environmentally co-occuring mercury resistance plasmids are genetically and phenotypically diverse and confer variable context-dependent fitness effects.</title>
        <authorList>
            <person name="Hall J.P.J."/>
            <person name="Harrison E."/>
            <person name="Lilley A.K."/>
            <person name="Paterson S."/>
            <person name="Spiers A.J."/>
            <person name="Brockhurst M.A."/>
        </authorList>
    </citation>
    <scope>NUCLEOTIDE SEQUENCE [LARGE SCALE GENOMIC DNA]</scope>
    <source>
        <strain evidence="11">SBW25</strain>
        <plasmid evidence="11">pQBR55</plasmid>
    </source>
</reference>
<dbReference type="InterPro" id="IPR014017">
    <property type="entry name" value="DNA_helicase_UvrD-like_C"/>
</dbReference>
<keyword evidence="2" id="KW-0378">Hydrolase</keyword>
<comment type="catalytic activity">
    <reaction evidence="6">
        <text>Couples ATP hydrolysis with the unwinding of duplex DNA by translocating in the 3'-5' direction.</text>
        <dbReference type="EC" id="5.6.2.4"/>
    </reaction>
</comment>
<dbReference type="InterPro" id="IPR027417">
    <property type="entry name" value="P-loop_NTPase"/>
</dbReference>
<name>A0A0G4E586_PSEFS</name>
<evidence type="ECO:0000256" key="1">
    <source>
        <dbReference type="ARBA" id="ARBA00022741"/>
    </source>
</evidence>
<accession>A0A0G4E586</accession>
<keyword evidence="3 11" id="KW-0347">Helicase</keyword>
<organism evidence="11">
    <name type="scientific">Pseudomonas fluorescens (strain SBW25)</name>
    <dbReference type="NCBI Taxonomy" id="216595"/>
    <lineage>
        <taxon>Bacteria</taxon>
        <taxon>Pseudomonadati</taxon>
        <taxon>Pseudomonadota</taxon>
        <taxon>Gammaproteobacteria</taxon>
        <taxon>Pseudomonadales</taxon>
        <taxon>Pseudomonadaceae</taxon>
        <taxon>Pseudomonas</taxon>
    </lineage>
</organism>
<keyword evidence="5" id="KW-0413">Isomerase</keyword>
<dbReference type="EC" id="5.6.2.4" evidence="7"/>
<gene>
    <name evidence="11" type="ORF">PQBR55_0017</name>
</gene>
<evidence type="ECO:0000259" key="9">
    <source>
        <dbReference type="Pfam" id="PF00580"/>
    </source>
</evidence>
<comment type="catalytic activity">
    <reaction evidence="8">
        <text>ATP + H2O = ADP + phosphate + H(+)</text>
        <dbReference type="Rhea" id="RHEA:13065"/>
        <dbReference type="ChEBI" id="CHEBI:15377"/>
        <dbReference type="ChEBI" id="CHEBI:15378"/>
        <dbReference type="ChEBI" id="CHEBI:30616"/>
        <dbReference type="ChEBI" id="CHEBI:43474"/>
        <dbReference type="ChEBI" id="CHEBI:456216"/>
        <dbReference type="EC" id="5.6.2.4"/>
    </reaction>
</comment>
<feature type="domain" description="UvrD-like helicase C-terminal" evidence="10">
    <location>
        <begin position="340"/>
        <end position="468"/>
    </location>
</feature>
<evidence type="ECO:0000256" key="6">
    <source>
        <dbReference type="ARBA" id="ARBA00034617"/>
    </source>
</evidence>